<reference evidence="2" key="1">
    <citation type="journal article" date="2020" name="Stud. Mycol.">
        <title>101 Dothideomycetes genomes: a test case for predicting lifestyles and emergence of pathogens.</title>
        <authorList>
            <person name="Haridas S."/>
            <person name="Albert R."/>
            <person name="Binder M."/>
            <person name="Bloem J."/>
            <person name="Labutti K."/>
            <person name="Salamov A."/>
            <person name="Andreopoulos B."/>
            <person name="Baker S."/>
            <person name="Barry K."/>
            <person name="Bills G."/>
            <person name="Bluhm B."/>
            <person name="Cannon C."/>
            <person name="Castanera R."/>
            <person name="Culley D."/>
            <person name="Daum C."/>
            <person name="Ezra D."/>
            <person name="Gonzalez J."/>
            <person name="Henrissat B."/>
            <person name="Kuo A."/>
            <person name="Liang C."/>
            <person name="Lipzen A."/>
            <person name="Lutzoni F."/>
            <person name="Magnuson J."/>
            <person name="Mondo S."/>
            <person name="Nolan M."/>
            <person name="Ohm R."/>
            <person name="Pangilinan J."/>
            <person name="Park H.-J."/>
            <person name="Ramirez L."/>
            <person name="Alfaro M."/>
            <person name="Sun H."/>
            <person name="Tritt A."/>
            <person name="Yoshinaga Y."/>
            <person name="Zwiers L.-H."/>
            <person name="Turgeon B."/>
            <person name="Goodwin S."/>
            <person name="Spatafora J."/>
            <person name="Crous P."/>
            <person name="Grigoriev I."/>
        </authorList>
    </citation>
    <scope>NUCLEOTIDE SEQUENCE</scope>
    <source>
        <strain evidence="2">CBS 115976</strain>
    </source>
</reference>
<dbReference type="EMBL" id="MU004243">
    <property type="protein sequence ID" value="KAF2664242.1"/>
    <property type="molecule type" value="Genomic_DNA"/>
</dbReference>
<evidence type="ECO:0000256" key="1">
    <source>
        <dbReference type="SAM" id="Phobius"/>
    </source>
</evidence>
<gene>
    <name evidence="2" type="ORF">BT63DRAFT_465083</name>
</gene>
<keyword evidence="1" id="KW-0812">Transmembrane</keyword>
<feature type="transmembrane region" description="Helical" evidence="1">
    <location>
        <begin position="129"/>
        <end position="148"/>
    </location>
</feature>
<evidence type="ECO:0000313" key="3">
    <source>
        <dbReference type="Proteomes" id="UP000799302"/>
    </source>
</evidence>
<keyword evidence="1" id="KW-0472">Membrane</keyword>
<feature type="transmembrane region" description="Helical" evidence="1">
    <location>
        <begin position="102"/>
        <end position="123"/>
    </location>
</feature>
<organism evidence="2 3">
    <name type="scientific">Microthyrium microscopicum</name>
    <dbReference type="NCBI Taxonomy" id="703497"/>
    <lineage>
        <taxon>Eukaryota</taxon>
        <taxon>Fungi</taxon>
        <taxon>Dikarya</taxon>
        <taxon>Ascomycota</taxon>
        <taxon>Pezizomycotina</taxon>
        <taxon>Dothideomycetes</taxon>
        <taxon>Dothideomycetes incertae sedis</taxon>
        <taxon>Microthyriales</taxon>
        <taxon>Microthyriaceae</taxon>
        <taxon>Microthyrium</taxon>
    </lineage>
</organism>
<sequence>MEPTPKSPLLRPNASPTHQSTPLAANLVTALSNARVAFGLTLMLAPGAVGKVLAVPMSPPTSAFIRLFGGKDLVLGELTWFTRPKVGVERTEVERRELKRVLWANVAADGLDVVISGILVMTGGMGGRAALLGGGGAAVYAAFGLWTLSCV</sequence>
<evidence type="ECO:0000313" key="2">
    <source>
        <dbReference type="EMBL" id="KAF2664242.1"/>
    </source>
</evidence>
<keyword evidence="1" id="KW-1133">Transmembrane helix</keyword>
<dbReference type="OrthoDB" id="4160064at2759"/>
<keyword evidence="3" id="KW-1185">Reference proteome</keyword>
<name>A0A6A6TWQ6_9PEZI</name>
<dbReference type="Proteomes" id="UP000799302">
    <property type="component" value="Unassembled WGS sequence"/>
</dbReference>
<accession>A0A6A6TWQ6</accession>
<protein>
    <submittedName>
        <fullName evidence="2">Uncharacterized protein</fullName>
    </submittedName>
</protein>
<proteinExistence type="predicted"/>
<dbReference type="AlphaFoldDB" id="A0A6A6TWQ6"/>